<keyword evidence="2" id="KW-0378">Hydrolase</keyword>
<dbReference type="Proteomes" id="UP000515703">
    <property type="component" value="Chromosome"/>
</dbReference>
<dbReference type="EMBL" id="AP023368">
    <property type="protein sequence ID" value="BCK01581.1"/>
    <property type="molecule type" value="Genomic_DNA"/>
</dbReference>
<dbReference type="SUPFAM" id="SSF109604">
    <property type="entry name" value="HD-domain/PDEase-like"/>
    <property type="match status" value="1"/>
</dbReference>
<evidence type="ECO:0000313" key="2">
    <source>
        <dbReference type="EMBL" id="BCK01581.1"/>
    </source>
</evidence>
<gene>
    <name evidence="2" type="ORF">bsdcttw_46210</name>
</gene>
<dbReference type="InterPro" id="IPR006674">
    <property type="entry name" value="HD_domain"/>
</dbReference>
<reference evidence="2 3" key="1">
    <citation type="submission" date="2020-08" db="EMBL/GenBank/DDBJ databases">
        <title>Draft genome sequencing of an Anaerocolumna strain isolated from anoxic soil subjected to BSD treatment.</title>
        <authorList>
            <person name="Uek A."/>
            <person name="Tonouchi A."/>
        </authorList>
    </citation>
    <scope>NUCLEOTIDE SEQUENCE [LARGE SCALE GENOMIC DNA]</scope>
    <source>
        <strain evidence="2 3">CTTW</strain>
    </source>
</reference>
<dbReference type="AlphaFoldDB" id="A0A7M3SAG3"/>
<name>A0A7M3SAG3_9FIRM</name>
<dbReference type="RefSeq" id="WP_185257127.1">
    <property type="nucleotide sequence ID" value="NZ_AP023368.1"/>
</dbReference>
<dbReference type="Pfam" id="PF01966">
    <property type="entry name" value="HD"/>
    <property type="match status" value="1"/>
</dbReference>
<dbReference type="GO" id="GO:0016787">
    <property type="term" value="F:hydrolase activity"/>
    <property type="evidence" value="ECO:0007669"/>
    <property type="project" value="UniProtKB-KW"/>
</dbReference>
<dbReference type="Gene3D" id="1.10.3210.10">
    <property type="entry name" value="Hypothetical protein af1432"/>
    <property type="match status" value="1"/>
</dbReference>
<accession>A0A7M3SAG3</accession>
<reference evidence="2 3" key="2">
    <citation type="submission" date="2020-08" db="EMBL/GenBank/DDBJ databases">
        <authorList>
            <person name="Ueki A."/>
            <person name="Tonouchi A."/>
        </authorList>
    </citation>
    <scope>NUCLEOTIDE SEQUENCE [LARGE SCALE GENOMIC DNA]</scope>
    <source>
        <strain evidence="2 3">CTTW</strain>
    </source>
</reference>
<organism evidence="2 3">
    <name type="scientific">Anaerocolumna chitinilytica</name>
    <dbReference type="NCBI Taxonomy" id="1727145"/>
    <lineage>
        <taxon>Bacteria</taxon>
        <taxon>Bacillati</taxon>
        <taxon>Bacillota</taxon>
        <taxon>Clostridia</taxon>
        <taxon>Lachnospirales</taxon>
        <taxon>Lachnospiraceae</taxon>
        <taxon>Anaerocolumna</taxon>
    </lineage>
</organism>
<dbReference type="InterPro" id="IPR003607">
    <property type="entry name" value="HD/PDEase_dom"/>
</dbReference>
<proteinExistence type="predicted"/>
<dbReference type="KEGG" id="acht:bsdcttw_46210"/>
<keyword evidence="3" id="KW-1185">Reference proteome</keyword>
<protein>
    <submittedName>
        <fullName evidence="2">Phosphohydrolase</fullName>
    </submittedName>
</protein>
<dbReference type="CDD" id="cd00077">
    <property type="entry name" value="HDc"/>
    <property type="match status" value="1"/>
</dbReference>
<evidence type="ECO:0000313" key="3">
    <source>
        <dbReference type="Proteomes" id="UP000515703"/>
    </source>
</evidence>
<feature type="domain" description="HD" evidence="1">
    <location>
        <begin position="24"/>
        <end position="138"/>
    </location>
</feature>
<evidence type="ECO:0000259" key="1">
    <source>
        <dbReference type="Pfam" id="PF01966"/>
    </source>
</evidence>
<sequence>MLTIIEAENYLKIGVELTPGAWGQHSISVGTNARLIAERVPEMDSDMAYIMGLMHDIGRRVGIKGILHIFDGYDFMMSLGQEELARICLTHSFPIKDASTFFGKYDCTASQIVFLENFLANVQYDNYDILIQLCDAISLPNGACIMEKRLIDVALRHGLPSFTIDKWKAFMQTKKYFDELCNCNIYELLPNVFENSLSDLI</sequence>